<evidence type="ECO:0000256" key="3">
    <source>
        <dbReference type="ARBA" id="ARBA00023163"/>
    </source>
</evidence>
<evidence type="ECO:0000313" key="5">
    <source>
        <dbReference type="EMBL" id="MFC6181369.1"/>
    </source>
</evidence>
<evidence type="ECO:0000256" key="2">
    <source>
        <dbReference type="ARBA" id="ARBA00023125"/>
    </source>
</evidence>
<name>A0ABW1S1P3_9LACO</name>
<dbReference type="InterPro" id="IPR036390">
    <property type="entry name" value="WH_DNA-bd_sf"/>
</dbReference>
<keyword evidence="3" id="KW-0804">Transcription</keyword>
<dbReference type="PRINTS" id="PR00037">
    <property type="entry name" value="HTHLACR"/>
</dbReference>
<dbReference type="InterPro" id="IPR036388">
    <property type="entry name" value="WH-like_DNA-bd_sf"/>
</dbReference>
<dbReference type="Gene3D" id="3.40.50.1360">
    <property type="match status" value="1"/>
</dbReference>
<sequence>MGPYERRDAILAEIKANHSVRVAQLSDEFGVTRETIRQDLYYLDEQGAIRKVHGGAVDRTVLEDEYEKRATQHRKEKMSIAKKALKHIQKGMTIFIDYGTTNFFIAKALSQSDLEPITVVTDSLPVAATLASSPGKDVILLGGDLRKTERSLSGGLTLQAVDGIYMDVGFFGCGGISLNSGITNHDFSEVTVSKKSMSHCQETVLVADNSKFNLTTTYKTADFDDIDILITDYQLSEDFDKVCQIHNIEVDN</sequence>
<dbReference type="InterPro" id="IPR018356">
    <property type="entry name" value="Tscrpt_reg_HTH_DeoR_CS"/>
</dbReference>
<dbReference type="Pfam" id="PF08220">
    <property type="entry name" value="HTH_DeoR"/>
    <property type="match status" value="1"/>
</dbReference>
<dbReference type="PROSITE" id="PS00894">
    <property type="entry name" value="HTH_DEOR_1"/>
    <property type="match status" value="1"/>
</dbReference>
<evidence type="ECO:0000256" key="1">
    <source>
        <dbReference type="ARBA" id="ARBA00023015"/>
    </source>
</evidence>
<dbReference type="Pfam" id="PF00455">
    <property type="entry name" value="DeoRC"/>
    <property type="match status" value="1"/>
</dbReference>
<dbReference type="Proteomes" id="UP001596282">
    <property type="component" value="Unassembled WGS sequence"/>
</dbReference>
<feature type="domain" description="HTH deoR-type" evidence="4">
    <location>
        <begin position="3"/>
        <end position="58"/>
    </location>
</feature>
<dbReference type="InterPro" id="IPR037171">
    <property type="entry name" value="NagB/RpiA_transferase-like"/>
</dbReference>
<dbReference type="SMART" id="SM00420">
    <property type="entry name" value="HTH_DEOR"/>
    <property type="match status" value="1"/>
</dbReference>
<organism evidence="5 6">
    <name type="scientific">Lactiplantibacillus daowaiensis</name>
    <dbReference type="NCBI Taxonomy" id="2559918"/>
    <lineage>
        <taxon>Bacteria</taxon>
        <taxon>Bacillati</taxon>
        <taxon>Bacillota</taxon>
        <taxon>Bacilli</taxon>
        <taxon>Lactobacillales</taxon>
        <taxon>Lactobacillaceae</taxon>
        <taxon>Lactiplantibacillus</taxon>
    </lineage>
</organism>
<dbReference type="PROSITE" id="PS51000">
    <property type="entry name" value="HTH_DEOR_2"/>
    <property type="match status" value="1"/>
</dbReference>
<dbReference type="InterPro" id="IPR050313">
    <property type="entry name" value="Carb_Metab_HTH_regulators"/>
</dbReference>
<dbReference type="PANTHER" id="PTHR30363">
    <property type="entry name" value="HTH-TYPE TRANSCRIPTIONAL REGULATOR SRLR-RELATED"/>
    <property type="match status" value="1"/>
</dbReference>
<keyword evidence="6" id="KW-1185">Reference proteome</keyword>
<dbReference type="InterPro" id="IPR001034">
    <property type="entry name" value="DeoR_HTH"/>
</dbReference>
<dbReference type="SUPFAM" id="SSF100950">
    <property type="entry name" value="NagB/RpiA/CoA transferase-like"/>
    <property type="match status" value="1"/>
</dbReference>
<dbReference type="GO" id="GO:0003677">
    <property type="term" value="F:DNA binding"/>
    <property type="evidence" value="ECO:0007669"/>
    <property type="project" value="UniProtKB-KW"/>
</dbReference>
<dbReference type="PANTHER" id="PTHR30363:SF44">
    <property type="entry name" value="AGA OPERON TRANSCRIPTIONAL REPRESSOR-RELATED"/>
    <property type="match status" value="1"/>
</dbReference>
<evidence type="ECO:0000313" key="6">
    <source>
        <dbReference type="Proteomes" id="UP001596282"/>
    </source>
</evidence>
<comment type="caution">
    <text evidence="5">The sequence shown here is derived from an EMBL/GenBank/DDBJ whole genome shotgun (WGS) entry which is preliminary data.</text>
</comment>
<dbReference type="SUPFAM" id="SSF46785">
    <property type="entry name" value="Winged helix' DNA-binding domain"/>
    <property type="match status" value="1"/>
</dbReference>
<dbReference type="InterPro" id="IPR014036">
    <property type="entry name" value="DeoR-like_C"/>
</dbReference>
<dbReference type="EMBL" id="JBHSSC010000037">
    <property type="protein sequence ID" value="MFC6181369.1"/>
    <property type="molecule type" value="Genomic_DNA"/>
</dbReference>
<accession>A0ABW1S1P3</accession>
<dbReference type="Gene3D" id="1.10.10.10">
    <property type="entry name" value="Winged helix-like DNA-binding domain superfamily/Winged helix DNA-binding domain"/>
    <property type="match status" value="1"/>
</dbReference>
<keyword evidence="1" id="KW-0805">Transcription regulation</keyword>
<evidence type="ECO:0000259" key="4">
    <source>
        <dbReference type="PROSITE" id="PS51000"/>
    </source>
</evidence>
<keyword evidence="2 5" id="KW-0238">DNA-binding</keyword>
<dbReference type="SMART" id="SM01134">
    <property type="entry name" value="DeoRC"/>
    <property type="match status" value="1"/>
</dbReference>
<proteinExistence type="predicted"/>
<protein>
    <submittedName>
        <fullName evidence="5">DeoR/GlpR family DNA-binding transcription regulator</fullName>
    </submittedName>
</protein>
<reference evidence="6" key="1">
    <citation type="journal article" date="2019" name="Int. J. Syst. Evol. Microbiol.">
        <title>The Global Catalogue of Microorganisms (GCM) 10K type strain sequencing project: providing services to taxonomists for standard genome sequencing and annotation.</title>
        <authorList>
            <consortium name="The Broad Institute Genomics Platform"/>
            <consortium name="The Broad Institute Genome Sequencing Center for Infectious Disease"/>
            <person name="Wu L."/>
            <person name="Ma J."/>
        </authorList>
    </citation>
    <scope>NUCLEOTIDE SEQUENCE [LARGE SCALE GENOMIC DNA]</scope>
    <source>
        <strain evidence="6">CCM 8933</strain>
    </source>
</reference>
<gene>
    <name evidence="5" type="ORF">ACFP5Y_09060</name>
</gene>
<dbReference type="RefSeq" id="WP_137628945.1">
    <property type="nucleotide sequence ID" value="NZ_BJDJ01000014.1"/>
</dbReference>